<keyword evidence="3" id="KW-1185">Reference proteome</keyword>
<name>A0A4Q1SDK3_9BACT</name>
<dbReference type="InterPro" id="IPR014917">
    <property type="entry name" value="DUF1800"/>
</dbReference>
<dbReference type="SUPFAM" id="SSF81296">
    <property type="entry name" value="E set domains"/>
    <property type="match status" value="4"/>
</dbReference>
<dbReference type="InterPro" id="IPR014756">
    <property type="entry name" value="Ig_E-set"/>
</dbReference>
<feature type="domain" description="IPT/TIG" evidence="1">
    <location>
        <begin position="475"/>
        <end position="549"/>
    </location>
</feature>
<feature type="domain" description="IPT/TIG" evidence="1">
    <location>
        <begin position="738"/>
        <end position="803"/>
    </location>
</feature>
<reference evidence="2 3" key="1">
    <citation type="journal article" date="2016" name="Int. J. Syst. Evol. Microbiol.">
        <title>Acidipila dinghuensis sp. nov., an acidobacterium isolated from forest soil.</title>
        <authorList>
            <person name="Jiang Y.W."/>
            <person name="Wang J."/>
            <person name="Chen M.H."/>
            <person name="Lv Y.Y."/>
            <person name="Qiu L.H."/>
        </authorList>
    </citation>
    <scope>NUCLEOTIDE SEQUENCE [LARGE SCALE GENOMIC DNA]</scope>
    <source>
        <strain evidence="2 3">DHOF10</strain>
    </source>
</reference>
<evidence type="ECO:0000259" key="1">
    <source>
        <dbReference type="Pfam" id="PF01833"/>
    </source>
</evidence>
<dbReference type="EMBL" id="SDMK01000002">
    <property type="protein sequence ID" value="RXS95319.1"/>
    <property type="molecule type" value="Genomic_DNA"/>
</dbReference>
<feature type="domain" description="IPT/TIG" evidence="1">
    <location>
        <begin position="123"/>
        <end position="203"/>
    </location>
</feature>
<sequence length="1308" mass="134262">MKFSVSHFREHARSLFFRGLLALLLFYAGSALAVAATLQLTATSGQGVNPTTACLGRNTTFTAALSGVAATDITWGLDGAGSITSAGLYTAPDTMPSSPTVTVTATSGSATVSYTMTLINPTPAIVSTTPASVTAGTTNAVVLNGSGFVSGTKVLVNGTAVTTTYQSIYHVTAQIPVAASATTGVTITTSNPSPGGGTSNALTLPLSSAAIKLTATSGIGVNPTTAALGRNTALVATVSGTTSTDVTWSLSGAGSITSAGLYTAPETMPSSTTVTVTAALSSQPSVTASYTMTLINPTPAIVSTTPAVLTAGTTNTVILNGSGFVPGTKILVNGTAVTTSYQSIYHVSAQIPVALNATSGVTLTTSNPSPGGGVSNAYSLPLNNVTIKLTGTSGIGVNPTTAALGRNTSFVATVSGTTSTAVTWSLTGAGSITSAGIYTAPETMPTSTAVTVTATLTSEPSVTASSMMTLINPTPAIVSTTPASINPGTTNTVILNGSGFIPGTKVLVNGTAVTTTYQSIYHVTAQIPVAANATSGVSITTSNASPGGGISNALSLPLSAVGIKITATSGQGVNPATAVLGRNTTFTSTVSGTSDTAVTWSLSGPGTITSAGLYTAPNTMPSTTTATVTATLTSEPSVTATYAMTLVNPVVSITGTTPASLGSATNTVVLNGYGYIPSSVVLVNGTAVPTTYQSMDHVTAQITATAGETNSVSITVQNPSPGGGLSPAYSLPVAVPGLSSVSPSQVPTGATTLTVTGVNFTTGTTVYLNGNPVTTTYVSPTTVTAVAHVAPWSTGSLAVGISSSSTAGVFASLSLPIQNQTTISYDAAARFSAQAAFGPRPDVVAQIQQLGFSGFLTQQFAQPVSTYPTPVPLSSNSSQSQFTLNALQGSNLLRQRVAFALEEFIAVSVIDNNVYQTGVPWQLLMEKDAFGNFRDLMTDVTLNSTMGVWLNLGNNWAPTSSSVHPNQNYAREFMQLFTIGPVMLNMDGSEVLDSSGNPEPSYDTATVLDLSRALTGWALPAADSSNFSISGVDYSLPMQAEDSKHDHGEKTLFDTTVLPAGQTITQDLTSALDAVFNHQNTAPFVSKLLIQHLVKSNPTPAYIARISAVFADNGQGVRGDLKAVVQAILLDPEARRGDTGTMGSLDGNIQEPILYYLNIMSGLQIAPTAQNFVLAEQNLGQYLWEPDSVFSYYSPSYMIPTTSINSPEYELFNGNLLVQRSQILYNILNGTQTDFSGATYRNTDWFFTYFSTVPDILDAVNHMYFHDTMPAATITAIESYCATLSTLKQQQTTALYLALNSDSFQVAH</sequence>
<comment type="caution">
    <text evidence="2">The sequence shown here is derived from an EMBL/GenBank/DDBJ whole genome shotgun (WGS) entry which is preliminary data.</text>
</comment>
<protein>
    <submittedName>
        <fullName evidence="2">DUF1800 family protein</fullName>
    </submittedName>
</protein>
<dbReference type="InterPro" id="IPR002909">
    <property type="entry name" value="IPT_dom"/>
</dbReference>
<dbReference type="Pfam" id="PF08811">
    <property type="entry name" value="DUF1800"/>
    <property type="match status" value="1"/>
</dbReference>
<dbReference type="Gene3D" id="2.60.40.10">
    <property type="entry name" value="Immunoglobulins"/>
    <property type="match status" value="2"/>
</dbReference>
<dbReference type="Pfam" id="PF01833">
    <property type="entry name" value="TIG"/>
    <property type="match status" value="3"/>
</dbReference>
<accession>A0A4Q1SDK3</accession>
<organism evidence="2 3">
    <name type="scientific">Silvibacterium dinghuense</name>
    <dbReference type="NCBI Taxonomy" id="1560006"/>
    <lineage>
        <taxon>Bacteria</taxon>
        <taxon>Pseudomonadati</taxon>
        <taxon>Acidobacteriota</taxon>
        <taxon>Terriglobia</taxon>
        <taxon>Terriglobales</taxon>
        <taxon>Acidobacteriaceae</taxon>
        <taxon>Silvibacterium</taxon>
    </lineage>
</organism>
<dbReference type="RefSeq" id="WP_129208517.1">
    <property type="nucleotide sequence ID" value="NZ_BMGU01000004.1"/>
</dbReference>
<dbReference type="InterPro" id="IPR013783">
    <property type="entry name" value="Ig-like_fold"/>
</dbReference>
<dbReference type="OrthoDB" id="9772295at2"/>
<evidence type="ECO:0000313" key="2">
    <source>
        <dbReference type="EMBL" id="RXS95319.1"/>
    </source>
</evidence>
<gene>
    <name evidence="2" type="ORF">ESZ00_12085</name>
</gene>
<evidence type="ECO:0000313" key="3">
    <source>
        <dbReference type="Proteomes" id="UP000290253"/>
    </source>
</evidence>
<dbReference type="Proteomes" id="UP000290253">
    <property type="component" value="Unassembled WGS sequence"/>
</dbReference>
<proteinExistence type="predicted"/>